<dbReference type="EMBL" id="JAATEO010000018">
    <property type="protein sequence ID" value="NJP33692.1"/>
    <property type="molecule type" value="Genomic_DNA"/>
</dbReference>
<evidence type="ECO:0000256" key="2">
    <source>
        <dbReference type="ARBA" id="ARBA00022670"/>
    </source>
</evidence>
<accession>A0ABX0Z785</accession>
<dbReference type="GO" id="GO:0008233">
    <property type="term" value="F:peptidase activity"/>
    <property type="evidence" value="ECO:0007669"/>
    <property type="project" value="UniProtKB-KW"/>
</dbReference>
<evidence type="ECO:0000256" key="3">
    <source>
        <dbReference type="ARBA" id="ARBA00022801"/>
    </source>
</evidence>
<dbReference type="Pfam" id="PF04586">
    <property type="entry name" value="Peptidase_S78"/>
    <property type="match status" value="1"/>
</dbReference>
<feature type="domain" description="Prohead serine protease" evidence="4">
    <location>
        <begin position="8"/>
        <end position="174"/>
    </location>
</feature>
<name>A0ABX0Z785_9ACTN</name>
<evidence type="ECO:0000259" key="4">
    <source>
        <dbReference type="Pfam" id="PF04586"/>
    </source>
</evidence>
<evidence type="ECO:0000256" key="1">
    <source>
        <dbReference type="ARBA" id="ARBA00022612"/>
    </source>
</evidence>
<comment type="caution">
    <text evidence="5">The sequence shown here is derived from an EMBL/GenBank/DDBJ whole genome shotgun (WGS) entry which is preliminary data.</text>
</comment>
<protein>
    <submittedName>
        <fullName evidence="5">HK97 family phage prohead protease</fullName>
    </submittedName>
</protein>
<reference evidence="5 6" key="1">
    <citation type="submission" date="2020-03" db="EMBL/GenBank/DDBJ databases">
        <title>WGS of actinomycetes isolated from Thailand.</title>
        <authorList>
            <person name="Thawai C."/>
        </authorList>
    </citation>
    <scope>NUCLEOTIDE SEQUENCE [LARGE SCALE GENOMIC DNA]</scope>
    <source>
        <strain evidence="5 6">HSS6-12</strain>
    </source>
</reference>
<dbReference type="InterPro" id="IPR006433">
    <property type="entry name" value="Prohead_protease"/>
</dbReference>
<keyword evidence="3" id="KW-0378">Hydrolase</keyword>
<keyword evidence="6" id="KW-1185">Reference proteome</keyword>
<dbReference type="GO" id="GO:0006508">
    <property type="term" value="P:proteolysis"/>
    <property type="evidence" value="ECO:0007669"/>
    <property type="project" value="UniProtKB-KW"/>
</dbReference>
<dbReference type="Proteomes" id="UP000783871">
    <property type="component" value="Unassembled WGS sequence"/>
</dbReference>
<gene>
    <name evidence="5" type="ORF">HCJ94_17310</name>
</gene>
<dbReference type="InterPro" id="IPR054613">
    <property type="entry name" value="Peptidase_S78_dom"/>
</dbReference>
<evidence type="ECO:0000313" key="5">
    <source>
        <dbReference type="EMBL" id="NJP33692.1"/>
    </source>
</evidence>
<sequence>MDQAGVQLRAADDGGSRFGGLAAVYGVRAAIGNPRTWGFFEEFASGAAARTLAEFDQRMLIDHDTYYLVSRVSAGDLVLTETDRGIEVDSGLDEELSYVRDLRRNVEKRRITGMSIGFWVAPGGSEWTEIEVEEPRADGKVEVYTADLRIIRDIDLIEVSAVTFPAYADTEAALRQVVPALLSRGDYDAIERRAAHREELRELLKQVERPADQPAQRRHTEHVDRVMRGYAKRYPRLAHPAR</sequence>
<evidence type="ECO:0000313" key="6">
    <source>
        <dbReference type="Proteomes" id="UP000783871"/>
    </source>
</evidence>
<keyword evidence="1" id="KW-1188">Viral release from host cell</keyword>
<keyword evidence="2 5" id="KW-0645">Protease</keyword>
<proteinExistence type="predicted"/>
<dbReference type="NCBIfam" id="TIGR01543">
    <property type="entry name" value="proheadase_HK97"/>
    <property type="match status" value="1"/>
</dbReference>
<organism evidence="5 6">
    <name type="scientific">Micromonospora thermarum</name>
    <dbReference type="NCBI Taxonomy" id="2720024"/>
    <lineage>
        <taxon>Bacteria</taxon>
        <taxon>Bacillati</taxon>
        <taxon>Actinomycetota</taxon>
        <taxon>Actinomycetes</taxon>
        <taxon>Micromonosporales</taxon>
        <taxon>Micromonosporaceae</taxon>
        <taxon>Micromonospora</taxon>
    </lineage>
</organism>